<feature type="domain" description="SF4 helicase" evidence="14">
    <location>
        <begin position="299"/>
        <end position="566"/>
    </location>
</feature>
<feature type="compositionally biased region" description="Low complexity" evidence="13">
    <location>
        <begin position="75"/>
        <end position="88"/>
    </location>
</feature>
<keyword evidence="6 12" id="KW-0347">Helicase</keyword>
<dbReference type="GO" id="GO:0016787">
    <property type="term" value="F:hydrolase activity"/>
    <property type="evidence" value="ECO:0007669"/>
    <property type="project" value="UniProtKB-KW"/>
</dbReference>
<dbReference type="InterPro" id="IPR036185">
    <property type="entry name" value="DNA_heli_DnaB-like_N_sf"/>
</dbReference>
<evidence type="ECO:0000256" key="13">
    <source>
        <dbReference type="SAM" id="MobiDB-lite"/>
    </source>
</evidence>
<evidence type="ECO:0000256" key="9">
    <source>
        <dbReference type="ARBA" id="ARBA00023235"/>
    </source>
</evidence>
<dbReference type="Gene3D" id="1.10.860.10">
    <property type="entry name" value="DNAb Helicase, Chain A"/>
    <property type="match status" value="1"/>
</dbReference>
<dbReference type="GO" id="GO:0003678">
    <property type="term" value="F:DNA helicase activity"/>
    <property type="evidence" value="ECO:0007669"/>
    <property type="project" value="UniProtKB-EC"/>
</dbReference>
<dbReference type="InterPro" id="IPR003593">
    <property type="entry name" value="AAA+_ATPase"/>
</dbReference>
<dbReference type="InterPro" id="IPR007693">
    <property type="entry name" value="DNA_helicase_DnaB-like_N"/>
</dbReference>
<evidence type="ECO:0000313" key="15">
    <source>
        <dbReference type="EMBL" id="WGK68542.1"/>
    </source>
</evidence>
<name>A0ABY8MF05_9SPIO</name>
<dbReference type="PANTHER" id="PTHR30153">
    <property type="entry name" value="REPLICATIVE DNA HELICASE DNAB"/>
    <property type="match status" value="1"/>
</dbReference>
<reference evidence="15 16" key="1">
    <citation type="submission" date="2023-04" db="EMBL/GenBank/DDBJ databases">
        <title>Spirochaete genome identified in red abalone sample constitutes a novel genus.</title>
        <authorList>
            <person name="Sharma S.P."/>
            <person name="Purcell C.M."/>
            <person name="Hyde J.R."/>
            <person name="Severin A.J."/>
        </authorList>
    </citation>
    <scope>NUCLEOTIDE SEQUENCE [LARGE SCALE GENOMIC DNA]</scope>
    <source>
        <strain evidence="15 16">SP-2023</strain>
    </source>
</reference>
<evidence type="ECO:0000256" key="7">
    <source>
        <dbReference type="ARBA" id="ARBA00022840"/>
    </source>
</evidence>
<dbReference type="InterPro" id="IPR016136">
    <property type="entry name" value="DNA_helicase_N/primase_C"/>
</dbReference>
<keyword evidence="7 12" id="KW-0067">ATP-binding</keyword>
<accession>A0ABY8MF05</accession>
<keyword evidence="5 12" id="KW-0378">Hydrolase</keyword>
<proteinExistence type="inferred from homology"/>
<keyword evidence="2 12" id="KW-0639">Primosome</keyword>
<dbReference type="EC" id="5.6.2.3" evidence="11 12"/>
<dbReference type="InterPro" id="IPR007694">
    <property type="entry name" value="DNA_helicase_DnaB-like_C"/>
</dbReference>
<dbReference type="CDD" id="cd00984">
    <property type="entry name" value="DnaB_C"/>
    <property type="match status" value="1"/>
</dbReference>
<dbReference type="PROSITE" id="PS51199">
    <property type="entry name" value="SF4_HELICASE"/>
    <property type="match status" value="1"/>
</dbReference>
<keyword evidence="4 12" id="KW-0547">Nucleotide-binding</keyword>
<evidence type="ECO:0000259" key="14">
    <source>
        <dbReference type="PROSITE" id="PS51199"/>
    </source>
</evidence>
<evidence type="ECO:0000256" key="5">
    <source>
        <dbReference type="ARBA" id="ARBA00022801"/>
    </source>
</evidence>
<evidence type="ECO:0000256" key="6">
    <source>
        <dbReference type="ARBA" id="ARBA00022806"/>
    </source>
</evidence>
<evidence type="ECO:0000256" key="2">
    <source>
        <dbReference type="ARBA" id="ARBA00022515"/>
    </source>
</evidence>
<evidence type="ECO:0000256" key="10">
    <source>
        <dbReference type="ARBA" id="ARBA00048954"/>
    </source>
</evidence>
<comment type="similarity">
    <text evidence="1 12">Belongs to the helicase family. DnaB subfamily.</text>
</comment>
<feature type="compositionally biased region" description="Acidic residues" evidence="13">
    <location>
        <begin position="63"/>
        <end position="74"/>
    </location>
</feature>
<organism evidence="15 16">
    <name type="scientific">Candidatus Haliotispira prima</name>
    <dbReference type="NCBI Taxonomy" id="3034016"/>
    <lineage>
        <taxon>Bacteria</taxon>
        <taxon>Pseudomonadati</taxon>
        <taxon>Spirochaetota</taxon>
        <taxon>Spirochaetia</taxon>
        <taxon>Spirochaetales</taxon>
        <taxon>Spirochaetaceae</taxon>
        <taxon>Candidatus Haliotispira</taxon>
    </lineage>
</organism>
<evidence type="ECO:0000256" key="1">
    <source>
        <dbReference type="ARBA" id="ARBA00008428"/>
    </source>
</evidence>
<feature type="region of interest" description="Disordered" evidence="13">
    <location>
        <begin position="1"/>
        <end position="129"/>
    </location>
</feature>
<dbReference type="EMBL" id="CP123443">
    <property type="protein sequence ID" value="WGK68542.1"/>
    <property type="molecule type" value="Genomic_DNA"/>
</dbReference>
<keyword evidence="3 12" id="KW-0235">DNA replication</keyword>
<keyword evidence="16" id="KW-1185">Reference proteome</keyword>
<dbReference type="Gene3D" id="3.40.50.300">
    <property type="entry name" value="P-loop containing nucleotide triphosphate hydrolases"/>
    <property type="match status" value="1"/>
</dbReference>
<dbReference type="InterPro" id="IPR027417">
    <property type="entry name" value="P-loop_NTPase"/>
</dbReference>
<evidence type="ECO:0000256" key="3">
    <source>
        <dbReference type="ARBA" id="ARBA00022705"/>
    </source>
</evidence>
<gene>
    <name evidence="15" type="primary">dnaB</name>
    <name evidence="15" type="ORF">P0082_08630</name>
</gene>
<evidence type="ECO:0000256" key="11">
    <source>
        <dbReference type="NCBIfam" id="TIGR00665"/>
    </source>
</evidence>
<comment type="function">
    <text evidence="12">The main replicative DNA helicase, it participates in initiation and elongation during chromosome replication. Travels ahead of the DNA replisome, separating dsDNA into templates for DNA synthesis. A processive ATP-dependent 5'-3' DNA helicase it has DNA-dependent ATPase activity.</text>
</comment>
<keyword evidence="8 12" id="KW-0238">DNA-binding</keyword>
<protein>
    <recommendedName>
        <fullName evidence="11 12">Replicative DNA helicase</fullName>
        <ecNumber evidence="11 12">5.6.2.3</ecNumber>
    </recommendedName>
</protein>
<comment type="catalytic activity">
    <reaction evidence="10 12">
        <text>ATP + H2O = ADP + phosphate + H(+)</text>
        <dbReference type="Rhea" id="RHEA:13065"/>
        <dbReference type="ChEBI" id="CHEBI:15377"/>
        <dbReference type="ChEBI" id="CHEBI:15378"/>
        <dbReference type="ChEBI" id="CHEBI:30616"/>
        <dbReference type="ChEBI" id="CHEBI:43474"/>
        <dbReference type="ChEBI" id="CHEBI:456216"/>
        <dbReference type="EC" id="5.6.2.3"/>
    </reaction>
</comment>
<evidence type="ECO:0000313" key="16">
    <source>
        <dbReference type="Proteomes" id="UP001228690"/>
    </source>
</evidence>
<dbReference type="PANTHER" id="PTHR30153:SF2">
    <property type="entry name" value="REPLICATIVE DNA HELICASE"/>
    <property type="match status" value="1"/>
</dbReference>
<dbReference type="InterPro" id="IPR007692">
    <property type="entry name" value="DNA_helicase_DnaB"/>
</dbReference>
<dbReference type="Pfam" id="PF03796">
    <property type="entry name" value="DnaB_C"/>
    <property type="match status" value="1"/>
</dbReference>
<dbReference type="Pfam" id="PF00772">
    <property type="entry name" value="DnaB"/>
    <property type="match status" value="1"/>
</dbReference>
<dbReference type="SUPFAM" id="SSF52540">
    <property type="entry name" value="P-loop containing nucleoside triphosphate hydrolases"/>
    <property type="match status" value="1"/>
</dbReference>
<evidence type="ECO:0000256" key="12">
    <source>
        <dbReference type="RuleBase" id="RU362085"/>
    </source>
</evidence>
<evidence type="ECO:0000256" key="8">
    <source>
        <dbReference type="ARBA" id="ARBA00023125"/>
    </source>
</evidence>
<dbReference type="RefSeq" id="WP_326926727.1">
    <property type="nucleotide sequence ID" value="NZ_CP123443.1"/>
</dbReference>
<evidence type="ECO:0000256" key="4">
    <source>
        <dbReference type="ARBA" id="ARBA00022741"/>
    </source>
</evidence>
<dbReference type="SMART" id="SM00382">
    <property type="entry name" value="AAA"/>
    <property type="match status" value="1"/>
</dbReference>
<dbReference type="Proteomes" id="UP001228690">
    <property type="component" value="Chromosome"/>
</dbReference>
<dbReference type="SUPFAM" id="SSF48024">
    <property type="entry name" value="N-terminal domain of DnaB helicase"/>
    <property type="match status" value="1"/>
</dbReference>
<keyword evidence="9" id="KW-0413">Isomerase</keyword>
<dbReference type="NCBIfam" id="TIGR00665">
    <property type="entry name" value="DnaB"/>
    <property type="match status" value="1"/>
</dbReference>
<sequence>MDAASEPGWDEAMDQAIEADIAAGTVTTEQQDLNIPDKPDDAIQTDTPHQPIAETAKNQESQETTETETPELPDELPAPTPTRASTAPALPPIPVTGLPPTEGETNPIGDTDFGERPPGPSGRNQLPPYDLEVESSALGALLFNSNVDQRDEFFGQLHEQDFFKRAHQIIFTVLHNLHQKVGALDLTTLSEELRSRGLLSNVGGISYIASLTLNIPSSVNLPYYARQIRSYSIRRQLLSLAQDLTHQTYKYDLDTDQILANAEKRVLALAEQGHDLHRFLDSETLVRKTFELINERRKNQNRYTGIESGFTDLDRMTLGFQKSEMIIIGARPSVGKTALCLSMILHIAALKRVPVGIFSLEMNGVSLMERLLSAQAQVNSHHLRSGLLGGKEVRKLAEQVDHLYKAPIFIDDTPNVLLLDLRTRARRMVHRHGVQVIFIDYLGLITTSSSSMQPRHEQMAEISMNIKALARELDIPVIALSQVGRQTEGKAPGLSDLRGSGALEQDADVVIYLHRERALNLREGESNPEDFRTELIVAKQRNGPVGVVELRFVPQYARFVSWHDAPPD</sequence>